<dbReference type="GeneID" id="66977748"/>
<name>A0A7R7ZJC4_ASPCH</name>
<organism evidence="4 5">
    <name type="scientific">Aspergillus chevalieri</name>
    <name type="common">Eurotium chevalieri</name>
    <dbReference type="NCBI Taxonomy" id="182096"/>
    <lineage>
        <taxon>Eukaryota</taxon>
        <taxon>Fungi</taxon>
        <taxon>Dikarya</taxon>
        <taxon>Ascomycota</taxon>
        <taxon>Pezizomycotina</taxon>
        <taxon>Eurotiomycetes</taxon>
        <taxon>Eurotiomycetidae</taxon>
        <taxon>Eurotiales</taxon>
        <taxon>Aspergillaceae</taxon>
        <taxon>Aspergillus</taxon>
        <taxon>Aspergillus subgen. Aspergillus</taxon>
    </lineage>
</organism>
<proteinExistence type="predicted"/>
<dbReference type="Proteomes" id="UP000637239">
    <property type="component" value="Chromosome 1"/>
</dbReference>
<evidence type="ECO:0000256" key="2">
    <source>
        <dbReference type="ARBA" id="ARBA00023043"/>
    </source>
</evidence>
<protein>
    <recommendedName>
        <fullName evidence="6">Ankyrin repeat protein</fullName>
    </recommendedName>
</protein>
<keyword evidence="5" id="KW-1185">Reference proteome</keyword>
<dbReference type="SUPFAM" id="SSF48403">
    <property type="entry name" value="Ankyrin repeat"/>
    <property type="match status" value="1"/>
</dbReference>
<evidence type="ECO:0000313" key="5">
    <source>
        <dbReference type="Proteomes" id="UP000637239"/>
    </source>
</evidence>
<dbReference type="Pfam" id="PF12796">
    <property type="entry name" value="Ank_2"/>
    <property type="match status" value="2"/>
</dbReference>
<sequence length="340" mass="37940">MKHEYFNTPFHAVSKRRHYDLVYELLQHGADPNGSSILRWAISDGREDVAYLLVQPQYGINTSDRDFEWAIIFSIQQNYHKLAWTLLDRLIAPISGFWYLLSEGLCAACRLGMMDIVNRLLDNGGDPDVTKAYEGASPHVPPLVQAAWTGQKEVMHLLIERGADVKSHGSKSIFAAAWGGQINAARILIDAGLSNAQIDAYGLLTRAMCSMKPEAAEFLRFFQENGLIDIHHLDEDPVEAEKNLAEVVIYAAGHGHVECLRILREYGVDLDDGSLYSRFEFPPPIIVAKAWSQNKVVEYLLSIGVKDINPLDTCIADGFRNGEFPAEPKPLSTCPLPYKA</sequence>
<evidence type="ECO:0000313" key="4">
    <source>
        <dbReference type="EMBL" id="BCR83389.1"/>
    </source>
</evidence>
<dbReference type="EMBL" id="AP024416">
    <property type="protein sequence ID" value="BCR83389.1"/>
    <property type="molecule type" value="Genomic_DNA"/>
</dbReference>
<dbReference type="SMART" id="SM00248">
    <property type="entry name" value="ANK"/>
    <property type="match status" value="6"/>
</dbReference>
<evidence type="ECO:0000256" key="3">
    <source>
        <dbReference type="PROSITE-ProRule" id="PRU00023"/>
    </source>
</evidence>
<feature type="repeat" description="ANK" evidence="3">
    <location>
        <begin position="5"/>
        <end position="37"/>
    </location>
</feature>
<dbReference type="PROSITE" id="PS50297">
    <property type="entry name" value="ANK_REP_REGION"/>
    <property type="match status" value="1"/>
</dbReference>
<dbReference type="InterPro" id="IPR036770">
    <property type="entry name" value="Ankyrin_rpt-contain_sf"/>
</dbReference>
<dbReference type="KEGG" id="ache:ACHE_10791S"/>
<dbReference type="RefSeq" id="XP_043131911.1">
    <property type="nucleotide sequence ID" value="XM_043283197.1"/>
</dbReference>
<keyword evidence="2 3" id="KW-0040">ANK repeat</keyword>
<dbReference type="AlphaFoldDB" id="A0A7R7ZJC4"/>
<gene>
    <name evidence="4" type="ORF">ACHE_10791S</name>
</gene>
<feature type="repeat" description="ANK" evidence="3">
    <location>
        <begin position="142"/>
        <end position="170"/>
    </location>
</feature>
<dbReference type="PANTHER" id="PTHR24126:SF14">
    <property type="entry name" value="ANK_REP_REGION DOMAIN-CONTAINING PROTEIN"/>
    <property type="match status" value="1"/>
</dbReference>
<evidence type="ECO:0000256" key="1">
    <source>
        <dbReference type="ARBA" id="ARBA00022737"/>
    </source>
</evidence>
<keyword evidence="1" id="KW-0677">Repeat</keyword>
<reference evidence="4" key="2">
    <citation type="submission" date="2021-02" db="EMBL/GenBank/DDBJ databases">
        <title>Aspergillus chevalieri M1 genome sequence.</title>
        <authorList>
            <person name="Kadooka C."/>
            <person name="Mori K."/>
            <person name="Futagami T."/>
        </authorList>
    </citation>
    <scope>NUCLEOTIDE SEQUENCE</scope>
    <source>
        <strain evidence="4">M1</strain>
    </source>
</reference>
<reference evidence="4" key="1">
    <citation type="submission" date="2021-01" db="EMBL/GenBank/DDBJ databases">
        <authorList>
            <consortium name="Aspergillus chevalieri M1 genome sequencing consortium"/>
            <person name="Kazuki M."/>
            <person name="Futagami T."/>
        </authorList>
    </citation>
    <scope>NUCLEOTIDE SEQUENCE</scope>
    <source>
        <strain evidence="4">M1</strain>
    </source>
</reference>
<dbReference type="Gene3D" id="1.25.40.20">
    <property type="entry name" value="Ankyrin repeat-containing domain"/>
    <property type="match status" value="2"/>
</dbReference>
<evidence type="ECO:0008006" key="6">
    <source>
        <dbReference type="Google" id="ProtNLM"/>
    </source>
</evidence>
<accession>A0A7R7ZJC4</accession>
<dbReference type="InterPro" id="IPR002110">
    <property type="entry name" value="Ankyrin_rpt"/>
</dbReference>
<dbReference type="PROSITE" id="PS50088">
    <property type="entry name" value="ANK_REPEAT"/>
    <property type="match status" value="2"/>
</dbReference>
<dbReference type="PANTHER" id="PTHR24126">
    <property type="entry name" value="ANKYRIN REPEAT, PH AND SEC7 DOMAIN CONTAINING PROTEIN SECG-RELATED"/>
    <property type="match status" value="1"/>
</dbReference>